<evidence type="ECO:0000313" key="2">
    <source>
        <dbReference type="EMBL" id="CAB4189810.1"/>
    </source>
</evidence>
<dbReference type="PRINTS" id="PR00300">
    <property type="entry name" value="CLPPROTEASEA"/>
</dbReference>
<dbReference type="Pfam" id="PF07728">
    <property type="entry name" value="AAA_5"/>
    <property type="match status" value="1"/>
</dbReference>
<dbReference type="InterPro" id="IPR001270">
    <property type="entry name" value="ClpA/B"/>
</dbReference>
<protein>
    <submittedName>
        <fullName evidence="2">AAA domain containing protein</fullName>
    </submittedName>
</protein>
<dbReference type="InterPro" id="IPR027417">
    <property type="entry name" value="P-loop_NTPase"/>
</dbReference>
<dbReference type="Gene3D" id="3.40.50.300">
    <property type="entry name" value="P-loop containing nucleotide triphosphate hydrolases"/>
    <property type="match status" value="1"/>
</dbReference>
<gene>
    <name evidence="2" type="ORF">UFOVP1193_17</name>
</gene>
<dbReference type="InterPro" id="IPR011704">
    <property type="entry name" value="ATPase_dyneun-rel_AAA"/>
</dbReference>
<sequence>MSTTTLNNDLCVSLEEAEHLILNNRDVCFFLEGPPGMGKTSLKKRMQEVLGDTYDYAYLDCAATDFSGLGFPGVDREKGIAQFFPMEVLKLHTGKPVFYMLDEFTKAPGPVQTMLHTMLESNDRRVGDRFMHKDSIVTMSGNLGSNGLGDVMKAHTGNRVIRVRVRQPTADEWVHNFAIKAGIEPVLMAWVTENSHCMASYLDGNQDSNPYIFNPKFQQRAFVSGRSLERASGIVRNREGYSTNALTVALAGCVGEAAGKSIEAFVAYQDELPPREVILRDPKGAPLPTTPGACAVMVFSAISALDKNNATPLMTYIQRLDPVWQSCFAINAARDPAKQPIVFSNATFSNWLRENQDLL</sequence>
<evidence type="ECO:0000259" key="1">
    <source>
        <dbReference type="Pfam" id="PF07728"/>
    </source>
</evidence>
<feature type="domain" description="ATPase dynein-related AAA" evidence="1">
    <location>
        <begin position="29"/>
        <end position="129"/>
    </location>
</feature>
<proteinExistence type="predicted"/>
<dbReference type="CDD" id="cd00009">
    <property type="entry name" value="AAA"/>
    <property type="match status" value="1"/>
</dbReference>
<dbReference type="GO" id="GO:0005524">
    <property type="term" value="F:ATP binding"/>
    <property type="evidence" value="ECO:0007669"/>
    <property type="project" value="InterPro"/>
</dbReference>
<reference evidence="2" key="1">
    <citation type="submission" date="2020-05" db="EMBL/GenBank/DDBJ databases">
        <authorList>
            <person name="Chiriac C."/>
            <person name="Salcher M."/>
            <person name="Ghai R."/>
            <person name="Kavagutti S V."/>
        </authorList>
    </citation>
    <scope>NUCLEOTIDE SEQUENCE</scope>
</reference>
<dbReference type="GO" id="GO:0016887">
    <property type="term" value="F:ATP hydrolysis activity"/>
    <property type="evidence" value="ECO:0007669"/>
    <property type="project" value="InterPro"/>
</dbReference>
<organism evidence="2">
    <name type="scientific">uncultured Caudovirales phage</name>
    <dbReference type="NCBI Taxonomy" id="2100421"/>
    <lineage>
        <taxon>Viruses</taxon>
        <taxon>Duplodnaviria</taxon>
        <taxon>Heunggongvirae</taxon>
        <taxon>Uroviricota</taxon>
        <taxon>Caudoviricetes</taxon>
        <taxon>Peduoviridae</taxon>
        <taxon>Maltschvirus</taxon>
        <taxon>Maltschvirus maltsch</taxon>
    </lineage>
</organism>
<dbReference type="EMBL" id="LR797156">
    <property type="protein sequence ID" value="CAB4189810.1"/>
    <property type="molecule type" value="Genomic_DNA"/>
</dbReference>
<accession>A0A6J5QYR9</accession>
<name>A0A6J5QYR9_9CAUD</name>
<dbReference type="SUPFAM" id="SSF52540">
    <property type="entry name" value="P-loop containing nucleoside triphosphate hydrolases"/>
    <property type="match status" value="1"/>
</dbReference>